<dbReference type="InterPro" id="IPR036393">
    <property type="entry name" value="AceGlu_kinase-like_sf"/>
</dbReference>
<keyword evidence="6" id="KW-1185">Reference proteome</keyword>
<evidence type="ECO:0000313" key="6">
    <source>
        <dbReference type="Proteomes" id="UP000309038"/>
    </source>
</evidence>
<dbReference type="SUPFAM" id="SSF51735">
    <property type="entry name" value="NAD(P)-binding Rossmann-fold domains"/>
    <property type="match status" value="1"/>
</dbReference>
<dbReference type="PANTHER" id="PTHR21499:SF59">
    <property type="entry name" value="ASPARTOKINASE"/>
    <property type="match status" value="1"/>
</dbReference>
<dbReference type="SUPFAM" id="SSF55021">
    <property type="entry name" value="ACT-like"/>
    <property type="match status" value="1"/>
</dbReference>
<dbReference type="FunFam" id="3.40.50.720:FF:000084">
    <property type="entry name" value="Short-chain dehydrogenase reductase"/>
    <property type="match status" value="1"/>
</dbReference>
<dbReference type="Gene3D" id="3.40.50.720">
    <property type="entry name" value="NAD(P)-binding Rossmann-like Domain"/>
    <property type="match status" value="1"/>
</dbReference>
<evidence type="ECO:0000256" key="1">
    <source>
        <dbReference type="ARBA" id="ARBA00010122"/>
    </source>
</evidence>
<sequence>MSARIAFVTGGAQGIGEAIAIRLAEDGLDVAVLDIKGKEEQLQAVATKVEQLGRRSCWVLGDVTVEQDVKNAVNHVVQIFGGLDVMVANAGITLFKPFLETSVEEWSKQLAVNATGTMLCFKIAAEQMIKQGRGGRIIGASSGAGKKGTFCMSAYSASKFAVRGLTQAVAQELRPHKITVNSYAPGMILTPMLAHANDDKFGGHGSVAKMAAKMPEDIEGAQPSIVAGLVSYITKPEAYFVTARCSVRDPELLKELEAEIEHDCDSLRSFLFAAQVIDEISPRSKDSIVGFGEKLGCKIIATVLRDRGIDAEFVSLENVVPIPEDVDISADSETLGQDFYDSVAVAVGERIKQCGPRVPVVTGFFGPVPGSLLRQVGRGYTDLLAALLAVGLSASELQIWKEVDGIFTADPRKVPTARLIPIISPEEAAELTYYGSEVVHPFTMEQVIRRKIPIRIKNVENPMGGGTVIHPDPDIDAVSASQASSAANTATAQQWSYKPLAELIDGESPGLGSELPHPKLPTAVTIKEHIVVLNVNSNRKSVSHGFLAGIFGVLDRFGVVVDLISTSEVHVSMAIEDGIEKKTLDKVVKELKKYGIR</sequence>
<keyword evidence="2" id="KW-0521">NADP</keyword>
<evidence type="ECO:0000313" key="5">
    <source>
        <dbReference type="EMBL" id="THH00723.1"/>
    </source>
</evidence>
<dbReference type="PANTHER" id="PTHR21499">
    <property type="entry name" value="ASPARTATE KINASE"/>
    <property type="match status" value="1"/>
</dbReference>
<name>A0A4V3XB55_9APHY</name>
<dbReference type="InterPro" id="IPR036291">
    <property type="entry name" value="NAD(P)-bd_dom_sf"/>
</dbReference>
<dbReference type="Pfam" id="PF00106">
    <property type="entry name" value="adh_short"/>
    <property type="match status" value="1"/>
</dbReference>
<dbReference type="InterPro" id="IPR001048">
    <property type="entry name" value="Asp/Glu/Uridylate_kinase"/>
</dbReference>
<dbReference type="GO" id="GO:0009089">
    <property type="term" value="P:lysine biosynthetic process via diaminopimelate"/>
    <property type="evidence" value="ECO:0007669"/>
    <property type="project" value="TreeGrafter"/>
</dbReference>
<dbReference type="GO" id="GO:0009090">
    <property type="term" value="P:homoserine biosynthetic process"/>
    <property type="evidence" value="ECO:0007669"/>
    <property type="project" value="TreeGrafter"/>
</dbReference>
<dbReference type="Proteomes" id="UP000309038">
    <property type="component" value="Unassembled WGS sequence"/>
</dbReference>
<evidence type="ECO:0000259" key="4">
    <source>
        <dbReference type="Pfam" id="PF00696"/>
    </source>
</evidence>
<comment type="similarity">
    <text evidence="1">Belongs to the aspartokinase family.</text>
</comment>
<comment type="caution">
    <text evidence="5">The sequence shown here is derived from an EMBL/GenBank/DDBJ whole genome shotgun (WGS) entry which is preliminary data.</text>
</comment>
<dbReference type="InterPro" id="IPR045865">
    <property type="entry name" value="ACT-like_dom_sf"/>
</dbReference>
<feature type="domain" description="Aspartate/glutamate/uridylate kinase" evidence="4">
    <location>
        <begin position="274"/>
        <end position="458"/>
    </location>
</feature>
<dbReference type="GO" id="GO:0005829">
    <property type="term" value="C:cytosol"/>
    <property type="evidence" value="ECO:0007669"/>
    <property type="project" value="TreeGrafter"/>
</dbReference>
<comment type="pathway">
    <text evidence="3">Amino-acid biosynthesis.</text>
</comment>
<dbReference type="PROSITE" id="PS00061">
    <property type="entry name" value="ADH_SHORT"/>
    <property type="match status" value="1"/>
</dbReference>
<dbReference type="SUPFAM" id="SSF53633">
    <property type="entry name" value="Carbamate kinase-like"/>
    <property type="match status" value="1"/>
</dbReference>
<dbReference type="EMBL" id="SGPJ01000042">
    <property type="protein sequence ID" value="THH00723.1"/>
    <property type="molecule type" value="Genomic_DNA"/>
</dbReference>
<dbReference type="PRINTS" id="PR00081">
    <property type="entry name" value="GDHRDH"/>
</dbReference>
<dbReference type="InterPro" id="IPR020904">
    <property type="entry name" value="Sc_DH/Rdtase_CS"/>
</dbReference>
<accession>A0A4V3XB55</accession>
<dbReference type="Pfam" id="PF00696">
    <property type="entry name" value="AA_kinase"/>
    <property type="match status" value="1"/>
</dbReference>
<dbReference type="FunFam" id="3.40.1160.10:FF:000023">
    <property type="entry name" value="Probable aspartokinase"/>
    <property type="match status" value="1"/>
</dbReference>
<dbReference type="InterPro" id="IPR002347">
    <property type="entry name" value="SDR_fam"/>
</dbReference>
<evidence type="ECO:0000256" key="2">
    <source>
        <dbReference type="ARBA" id="ARBA00022857"/>
    </source>
</evidence>
<reference evidence="5 6" key="1">
    <citation type="submission" date="2019-02" db="EMBL/GenBank/DDBJ databases">
        <title>Genome sequencing of the rare red list fungi Phlebia centrifuga.</title>
        <authorList>
            <person name="Buettner E."/>
            <person name="Kellner H."/>
        </authorList>
    </citation>
    <scope>NUCLEOTIDE SEQUENCE [LARGE SCALE GENOMIC DNA]</scope>
    <source>
        <strain evidence="5 6">DSM 108282</strain>
    </source>
</reference>
<dbReference type="Gene3D" id="3.30.70.260">
    <property type="match status" value="1"/>
</dbReference>
<gene>
    <name evidence="5" type="ORF">EW026_g1864</name>
</gene>
<dbReference type="PRINTS" id="PR00080">
    <property type="entry name" value="SDRFAMILY"/>
</dbReference>
<dbReference type="AlphaFoldDB" id="A0A4V3XB55"/>
<organism evidence="5 6">
    <name type="scientific">Hermanssonia centrifuga</name>
    <dbReference type="NCBI Taxonomy" id="98765"/>
    <lineage>
        <taxon>Eukaryota</taxon>
        <taxon>Fungi</taxon>
        <taxon>Dikarya</taxon>
        <taxon>Basidiomycota</taxon>
        <taxon>Agaricomycotina</taxon>
        <taxon>Agaricomycetes</taxon>
        <taxon>Polyporales</taxon>
        <taxon>Meruliaceae</taxon>
        <taxon>Hermanssonia</taxon>
    </lineage>
</organism>
<protein>
    <recommendedName>
        <fullName evidence="4">Aspartate/glutamate/uridylate kinase domain-containing protein</fullName>
    </recommendedName>
</protein>
<evidence type="ECO:0000256" key="3">
    <source>
        <dbReference type="ARBA" id="ARBA00029440"/>
    </source>
</evidence>
<dbReference type="Gene3D" id="3.40.1160.10">
    <property type="entry name" value="Acetylglutamate kinase-like"/>
    <property type="match status" value="1"/>
</dbReference>
<proteinExistence type="inferred from homology"/>
<dbReference type="GO" id="GO:0004072">
    <property type="term" value="F:aspartate kinase activity"/>
    <property type="evidence" value="ECO:0007669"/>
    <property type="project" value="TreeGrafter"/>
</dbReference>